<keyword evidence="3" id="KW-1185">Reference proteome</keyword>
<dbReference type="PATRIC" id="fig|1423815.3.peg.2138"/>
<feature type="transmembrane region" description="Helical" evidence="1">
    <location>
        <begin position="282"/>
        <end position="300"/>
    </location>
</feature>
<evidence type="ECO:0000313" key="2">
    <source>
        <dbReference type="EMBL" id="KRL67237.1"/>
    </source>
</evidence>
<feature type="transmembrane region" description="Helical" evidence="1">
    <location>
        <begin position="60"/>
        <end position="80"/>
    </location>
</feature>
<dbReference type="PANTHER" id="PTHR34821:SF2">
    <property type="entry name" value="INNER MEMBRANE PROTEIN YDCZ"/>
    <property type="match status" value="1"/>
</dbReference>
<dbReference type="InterPro" id="IPR006750">
    <property type="entry name" value="YdcZ"/>
</dbReference>
<feature type="transmembrane region" description="Helical" evidence="1">
    <location>
        <begin position="184"/>
        <end position="210"/>
    </location>
</feature>
<dbReference type="PANTHER" id="PTHR34821">
    <property type="entry name" value="INNER MEMBRANE PROTEIN YDCZ"/>
    <property type="match status" value="1"/>
</dbReference>
<dbReference type="eggNOG" id="COG3238">
    <property type="taxonomic scope" value="Bacteria"/>
</dbReference>
<feature type="transmembrane region" description="Helical" evidence="1">
    <location>
        <begin position="222"/>
        <end position="244"/>
    </location>
</feature>
<proteinExistence type="predicted"/>
<gene>
    <name evidence="2" type="ORF">FC27_GL002085</name>
</gene>
<name>A0A0R1SLR4_9LACO</name>
<organism evidence="2 3">
    <name type="scientific">Companilactobacillus versmoldensis DSM 14857 = KCTC 3814</name>
    <dbReference type="NCBI Taxonomy" id="1423815"/>
    <lineage>
        <taxon>Bacteria</taxon>
        <taxon>Bacillati</taxon>
        <taxon>Bacillota</taxon>
        <taxon>Bacilli</taxon>
        <taxon>Lactobacillales</taxon>
        <taxon>Lactobacillaceae</taxon>
        <taxon>Companilactobacillus</taxon>
    </lineage>
</organism>
<keyword evidence="1" id="KW-0472">Membrane</keyword>
<dbReference type="EMBL" id="AZFA01000007">
    <property type="protein sequence ID" value="KRL67237.1"/>
    <property type="molecule type" value="Genomic_DNA"/>
</dbReference>
<keyword evidence="1" id="KW-1133">Transmembrane helix</keyword>
<evidence type="ECO:0000313" key="3">
    <source>
        <dbReference type="Proteomes" id="UP000051647"/>
    </source>
</evidence>
<keyword evidence="1" id="KW-0812">Transmembrane</keyword>
<dbReference type="STRING" id="1423815.FC27_GL002085"/>
<feature type="transmembrane region" description="Helical" evidence="1">
    <location>
        <begin position="153"/>
        <end position="172"/>
    </location>
</feature>
<evidence type="ECO:0000256" key="1">
    <source>
        <dbReference type="SAM" id="Phobius"/>
    </source>
</evidence>
<protein>
    <recommendedName>
        <fullName evidence="4">Integral membrane protein</fullName>
    </recommendedName>
</protein>
<dbReference type="Pfam" id="PF04657">
    <property type="entry name" value="DMT_YdcZ"/>
    <property type="match status" value="2"/>
</dbReference>
<feature type="transmembrane region" description="Helical" evidence="1">
    <location>
        <begin position="23"/>
        <end position="48"/>
    </location>
</feature>
<accession>A0A0R1SLR4</accession>
<evidence type="ECO:0008006" key="4">
    <source>
        <dbReference type="Google" id="ProtNLM"/>
    </source>
</evidence>
<dbReference type="GO" id="GO:0005886">
    <property type="term" value="C:plasma membrane"/>
    <property type="evidence" value="ECO:0007669"/>
    <property type="project" value="TreeGrafter"/>
</dbReference>
<dbReference type="AlphaFoldDB" id="A0A0R1SLR4"/>
<dbReference type="Proteomes" id="UP000051647">
    <property type="component" value="Unassembled WGS sequence"/>
</dbReference>
<feature type="transmembrane region" description="Helical" evidence="1">
    <location>
        <begin position="250"/>
        <end position="270"/>
    </location>
</feature>
<sequence>MGSFSVFQTAINTRLNDYSKSPFLSSAVSFIVGGIFLAILLLFQNVGFAISWSTVVNNPWWLWTVGLSGSFSLSVNILLFDRLGSVQTAVLPIVGQIIMGVIIDQFGLFYSPISKLDFWKTLGLLLVIVGMYLAVVLSNRQHTHVSKNVKGKFFWQMMGILAGLIVGLQTAINGRAGIVFHSTVKASLIAFIIGAVTLLIVSMIVHVPLIQRAKDIRKGVKQHWWIIIGGLLGGTYTFLSSWLVPKIGTGEVVVVSLFGQLLFSALIDQLGILEPHRIRVNWIRALGLIMMFIGVICIRMI</sequence>
<feature type="transmembrane region" description="Helical" evidence="1">
    <location>
        <begin position="89"/>
        <end position="110"/>
    </location>
</feature>
<reference evidence="2 3" key="1">
    <citation type="journal article" date="2015" name="Genome Announc.">
        <title>Expanding the biotechnology potential of lactobacilli through comparative genomics of 213 strains and associated genera.</title>
        <authorList>
            <person name="Sun Z."/>
            <person name="Harris H.M."/>
            <person name="McCann A."/>
            <person name="Guo C."/>
            <person name="Argimon S."/>
            <person name="Zhang W."/>
            <person name="Yang X."/>
            <person name="Jeffery I.B."/>
            <person name="Cooney J.C."/>
            <person name="Kagawa T.F."/>
            <person name="Liu W."/>
            <person name="Song Y."/>
            <person name="Salvetti E."/>
            <person name="Wrobel A."/>
            <person name="Rasinkangas P."/>
            <person name="Parkhill J."/>
            <person name="Rea M.C."/>
            <person name="O'Sullivan O."/>
            <person name="Ritari J."/>
            <person name="Douillard F.P."/>
            <person name="Paul Ross R."/>
            <person name="Yang R."/>
            <person name="Briner A.E."/>
            <person name="Felis G.E."/>
            <person name="de Vos W.M."/>
            <person name="Barrangou R."/>
            <person name="Klaenhammer T.R."/>
            <person name="Caufield P.W."/>
            <person name="Cui Y."/>
            <person name="Zhang H."/>
            <person name="O'Toole P.W."/>
        </authorList>
    </citation>
    <scope>NUCLEOTIDE SEQUENCE [LARGE SCALE GENOMIC DNA]</scope>
    <source>
        <strain evidence="2 3">DSM 14857</strain>
    </source>
</reference>
<feature type="transmembrane region" description="Helical" evidence="1">
    <location>
        <begin position="122"/>
        <end position="141"/>
    </location>
</feature>
<comment type="caution">
    <text evidence="2">The sequence shown here is derived from an EMBL/GenBank/DDBJ whole genome shotgun (WGS) entry which is preliminary data.</text>
</comment>